<feature type="signal peptide" evidence="6">
    <location>
        <begin position="1"/>
        <end position="19"/>
    </location>
</feature>
<feature type="domain" description="RagB/SusD" evidence="7">
    <location>
        <begin position="314"/>
        <end position="457"/>
    </location>
</feature>
<dbReference type="SUPFAM" id="SSF48452">
    <property type="entry name" value="TPR-like"/>
    <property type="match status" value="1"/>
</dbReference>
<dbReference type="Proteomes" id="UP000030121">
    <property type="component" value="Unassembled WGS sequence"/>
</dbReference>
<evidence type="ECO:0000313" key="9">
    <source>
        <dbReference type="EMBL" id="KGO90569.1"/>
    </source>
</evidence>
<proteinExistence type="inferred from homology"/>
<keyword evidence="4" id="KW-0472">Membrane</keyword>
<evidence type="ECO:0000256" key="2">
    <source>
        <dbReference type="ARBA" id="ARBA00006275"/>
    </source>
</evidence>
<comment type="caution">
    <text evidence="9">The sequence shown here is derived from an EMBL/GenBank/DDBJ whole genome shotgun (WGS) entry which is preliminary data.</text>
</comment>
<dbReference type="AlphaFoldDB" id="A0A0A2ME70"/>
<dbReference type="STRING" id="1121899.GCA_000430025_00904"/>
<feature type="chain" id="PRO_5001991278" evidence="6">
    <location>
        <begin position="20"/>
        <end position="457"/>
    </location>
</feature>
<dbReference type="EMBL" id="JRLW01000001">
    <property type="protein sequence ID" value="KGO90569.1"/>
    <property type="molecule type" value="Genomic_DNA"/>
</dbReference>
<keyword evidence="5" id="KW-0998">Cell outer membrane</keyword>
<dbReference type="RefSeq" id="WP_026979664.1">
    <property type="nucleotide sequence ID" value="NZ_AUCZ01000004.1"/>
</dbReference>
<evidence type="ECO:0000256" key="3">
    <source>
        <dbReference type="ARBA" id="ARBA00022729"/>
    </source>
</evidence>
<dbReference type="GO" id="GO:0009279">
    <property type="term" value="C:cell outer membrane"/>
    <property type="evidence" value="ECO:0007669"/>
    <property type="project" value="UniProtKB-SubCell"/>
</dbReference>
<dbReference type="eggNOG" id="COG3193">
    <property type="taxonomic scope" value="Bacteria"/>
</dbReference>
<feature type="domain" description="SusD-like N-terminal" evidence="8">
    <location>
        <begin position="88"/>
        <end position="225"/>
    </location>
</feature>
<evidence type="ECO:0000256" key="6">
    <source>
        <dbReference type="SAM" id="SignalP"/>
    </source>
</evidence>
<dbReference type="PROSITE" id="PS51257">
    <property type="entry name" value="PROKAR_LIPOPROTEIN"/>
    <property type="match status" value="1"/>
</dbReference>
<evidence type="ECO:0000256" key="5">
    <source>
        <dbReference type="ARBA" id="ARBA00023237"/>
    </source>
</evidence>
<organism evidence="9 10">
    <name type="scientific">Flavobacterium suncheonense GH29-5 = DSM 17707</name>
    <dbReference type="NCBI Taxonomy" id="1121899"/>
    <lineage>
        <taxon>Bacteria</taxon>
        <taxon>Pseudomonadati</taxon>
        <taxon>Bacteroidota</taxon>
        <taxon>Flavobacteriia</taxon>
        <taxon>Flavobacteriales</taxon>
        <taxon>Flavobacteriaceae</taxon>
        <taxon>Flavobacterium</taxon>
    </lineage>
</organism>
<dbReference type="CDD" id="cd08977">
    <property type="entry name" value="SusD"/>
    <property type="match status" value="1"/>
</dbReference>
<dbReference type="Pfam" id="PF07980">
    <property type="entry name" value="SusD_RagB"/>
    <property type="match status" value="1"/>
</dbReference>
<keyword evidence="3 6" id="KW-0732">Signal</keyword>
<evidence type="ECO:0000259" key="7">
    <source>
        <dbReference type="Pfam" id="PF07980"/>
    </source>
</evidence>
<dbReference type="InterPro" id="IPR033985">
    <property type="entry name" value="SusD-like_N"/>
</dbReference>
<comment type="subcellular location">
    <subcellularLocation>
        <location evidence="1">Cell outer membrane</location>
    </subcellularLocation>
</comment>
<dbReference type="OrthoDB" id="621570at2"/>
<reference evidence="9 10" key="1">
    <citation type="submission" date="2013-09" db="EMBL/GenBank/DDBJ databases">
        <authorList>
            <person name="Zeng Z."/>
            <person name="Chen C."/>
        </authorList>
    </citation>
    <scope>NUCLEOTIDE SEQUENCE [LARGE SCALE GENOMIC DNA]</scope>
    <source>
        <strain evidence="9 10">GH29-5</strain>
    </source>
</reference>
<evidence type="ECO:0000256" key="1">
    <source>
        <dbReference type="ARBA" id="ARBA00004442"/>
    </source>
</evidence>
<comment type="similarity">
    <text evidence="2">Belongs to the SusD family.</text>
</comment>
<protein>
    <submittedName>
        <fullName evidence="9">Starch-binding protein</fullName>
    </submittedName>
</protein>
<evidence type="ECO:0000259" key="8">
    <source>
        <dbReference type="Pfam" id="PF14322"/>
    </source>
</evidence>
<evidence type="ECO:0000256" key="4">
    <source>
        <dbReference type="ARBA" id="ARBA00023136"/>
    </source>
</evidence>
<dbReference type="Gene3D" id="1.25.40.390">
    <property type="match status" value="1"/>
</dbReference>
<gene>
    <name evidence="9" type="ORF">Q764_00145</name>
</gene>
<dbReference type="InterPro" id="IPR011990">
    <property type="entry name" value="TPR-like_helical_dom_sf"/>
</dbReference>
<dbReference type="Pfam" id="PF14322">
    <property type="entry name" value="SusD-like_3"/>
    <property type="match status" value="1"/>
</dbReference>
<evidence type="ECO:0000313" key="10">
    <source>
        <dbReference type="Proteomes" id="UP000030121"/>
    </source>
</evidence>
<sequence length="457" mass="51618">MKKLLILSVSLTLLALTTACESFVEVETPQSQLTGSEVFENHNTANAAVLDLFAKVRDNGLITGSALGTSVNLGLYTDELIYYGTTDENVSHIFNNSLLATNPTARQYWNDSYHQIYCANAIIEGCQQSVSLQEPYKTQFTGEAYFIRALLHFYLVNLYNDVPYIATTDYQQNRLASRMPKTLVYEQVVSDLLQAIEMLSTSYLTPDRVRPNKATAKAFLARVYLYQENWLQAETLATEVINTTDYVWETDIDKIFLKESTATIWQFSPKMEGNNADEASVFIFNDGPPPFVGLSPGLATAFQPEDLRKSHWINTITDGTSIWYHAHKYKQNTNTGTSLEYSVVFRLAEQYLIRAEARLKQGNEIGAKSDVNLIRNTAGLPDTPAVTEAAIFNDIMLQRRLEFFTEYSHRFFDLKRTGQLNAVLTPVKPGWNNTDAHWPIPETELLANPNMTQNPGY</sequence>
<accession>A0A0A2ME70</accession>
<dbReference type="InterPro" id="IPR012944">
    <property type="entry name" value="SusD_RagB_dom"/>
</dbReference>
<keyword evidence="10" id="KW-1185">Reference proteome</keyword>
<name>A0A0A2ME70_9FLAO</name>